<evidence type="ECO:0000256" key="1">
    <source>
        <dbReference type="SAM" id="MobiDB-lite"/>
    </source>
</evidence>
<evidence type="ECO:0000313" key="3">
    <source>
        <dbReference type="EMBL" id="GJN11171.1"/>
    </source>
</evidence>
<dbReference type="Proteomes" id="UP001054889">
    <property type="component" value="Unassembled WGS sequence"/>
</dbReference>
<dbReference type="Pfam" id="PF12776">
    <property type="entry name" value="Myb_DNA-bind_3"/>
    <property type="match status" value="1"/>
</dbReference>
<dbReference type="EMBL" id="BQKI01000018">
    <property type="protein sequence ID" value="GJN11171.1"/>
    <property type="molecule type" value="Genomic_DNA"/>
</dbReference>
<dbReference type="InterPro" id="IPR024752">
    <property type="entry name" value="Myb/SANT-like_dom"/>
</dbReference>
<comment type="caution">
    <text evidence="3">The sequence shown here is derived from an EMBL/GenBank/DDBJ whole genome shotgun (WGS) entry which is preliminary data.</text>
</comment>
<evidence type="ECO:0000259" key="2">
    <source>
        <dbReference type="Pfam" id="PF12776"/>
    </source>
</evidence>
<dbReference type="PANTHER" id="PTHR47851">
    <property type="entry name" value="OS06G0588700 PROTEIN-RELATED"/>
    <property type="match status" value="1"/>
</dbReference>
<organism evidence="3 4">
    <name type="scientific">Eleusine coracana subsp. coracana</name>
    <dbReference type="NCBI Taxonomy" id="191504"/>
    <lineage>
        <taxon>Eukaryota</taxon>
        <taxon>Viridiplantae</taxon>
        <taxon>Streptophyta</taxon>
        <taxon>Embryophyta</taxon>
        <taxon>Tracheophyta</taxon>
        <taxon>Spermatophyta</taxon>
        <taxon>Magnoliopsida</taxon>
        <taxon>Liliopsida</taxon>
        <taxon>Poales</taxon>
        <taxon>Poaceae</taxon>
        <taxon>PACMAD clade</taxon>
        <taxon>Chloridoideae</taxon>
        <taxon>Cynodonteae</taxon>
        <taxon>Eleusininae</taxon>
        <taxon>Eleusine</taxon>
    </lineage>
</organism>
<name>A0AAV5DLS5_ELECO</name>
<dbReference type="PANTHER" id="PTHR47851:SF1">
    <property type="entry name" value="OS06G0588700 PROTEIN"/>
    <property type="match status" value="1"/>
</dbReference>
<feature type="domain" description="Myb/SANT-like" evidence="2">
    <location>
        <begin position="6"/>
        <end position="99"/>
    </location>
</feature>
<feature type="region of interest" description="Disordered" evidence="1">
    <location>
        <begin position="167"/>
        <end position="203"/>
    </location>
</feature>
<reference evidence="3" key="2">
    <citation type="submission" date="2021-12" db="EMBL/GenBank/DDBJ databases">
        <title>Resequencing data analysis of finger millet.</title>
        <authorList>
            <person name="Hatakeyama M."/>
            <person name="Aluri S."/>
            <person name="Balachadran M.T."/>
            <person name="Sivarajan S.R."/>
            <person name="Poveda L."/>
            <person name="Shimizu-Inatsugi R."/>
            <person name="Schlapbach R."/>
            <person name="Sreeman S.M."/>
            <person name="Shimizu K.K."/>
        </authorList>
    </citation>
    <scope>NUCLEOTIDE SEQUENCE</scope>
</reference>
<evidence type="ECO:0000313" key="4">
    <source>
        <dbReference type="Proteomes" id="UP001054889"/>
    </source>
</evidence>
<protein>
    <recommendedName>
        <fullName evidence="2">Myb/SANT-like domain-containing protein</fullName>
    </recommendedName>
</protein>
<proteinExistence type="predicted"/>
<sequence>MPDIDWDSESLRVLCQLFAEQVERGNRPNTHLNSIGYAEIEKGLKDRIGKVACKQQIKNKWDKLKEEFKAWKKLMLRQTGTGWCPIKGTIIMDDEWWKKARKVIPGCGKFEKLGLQNEDELQKCFGDIISVGNDHWSPHMGNVAPSVQGNETQVEVDIDLTQQQDDAVGEGGDTNEVEQISPVNANGKRPPRPIPDKGKKTKTGTALTIQEVVTSMATSANSYASNKQGKYSIDEVMEHMIACGATYKTNEHFIASELFVKKEQREMFMTLPNNEIRFSWLTRKYVAKYGN</sequence>
<accession>A0AAV5DLS5</accession>
<dbReference type="AlphaFoldDB" id="A0AAV5DLS5"/>
<gene>
    <name evidence="3" type="primary">ga29344</name>
    <name evidence="3" type="ORF">PR202_ga29344</name>
</gene>
<reference evidence="3" key="1">
    <citation type="journal article" date="2018" name="DNA Res.">
        <title>Multiple hybrid de novo genome assembly of finger millet, an orphan allotetraploid crop.</title>
        <authorList>
            <person name="Hatakeyama M."/>
            <person name="Aluri S."/>
            <person name="Balachadran M.T."/>
            <person name="Sivarajan S.R."/>
            <person name="Patrignani A."/>
            <person name="Gruter S."/>
            <person name="Poveda L."/>
            <person name="Shimizu-Inatsugi R."/>
            <person name="Baeten J."/>
            <person name="Francoijs K.J."/>
            <person name="Nataraja K.N."/>
            <person name="Reddy Y.A.N."/>
            <person name="Phadnis S."/>
            <person name="Ravikumar R.L."/>
            <person name="Schlapbach R."/>
            <person name="Sreeman S.M."/>
            <person name="Shimizu K.K."/>
        </authorList>
    </citation>
    <scope>NUCLEOTIDE SEQUENCE</scope>
</reference>
<keyword evidence="4" id="KW-1185">Reference proteome</keyword>